<dbReference type="EMBL" id="MNPL01014166">
    <property type="protein sequence ID" value="OQR71581.1"/>
    <property type="molecule type" value="Genomic_DNA"/>
</dbReference>
<feature type="compositionally biased region" description="Polar residues" evidence="2">
    <location>
        <begin position="380"/>
        <end position="393"/>
    </location>
</feature>
<dbReference type="SUPFAM" id="SSF47473">
    <property type="entry name" value="EF-hand"/>
    <property type="match status" value="1"/>
</dbReference>
<dbReference type="AlphaFoldDB" id="A0A1V9XDV9"/>
<comment type="caution">
    <text evidence="3">The sequence shown here is derived from an EMBL/GenBank/DDBJ whole genome shotgun (WGS) entry which is preliminary data.</text>
</comment>
<dbReference type="PANTHER" id="PTHR23055:SF198">
    <property type="entry name" value="NEURONAL CALCIUM SENSOR 1"/>
    <property type="match status" value="1"/>
</dbReference>
<evidence type="ECO:0000256" key="1">
    <source>
        <dbReference type="ARBA" id="ARBA00022737"/>
    </source>
</evidence>
<dbReference type="InParanoid" id="A0A1V9XDV9"/>
<sequence>MVPMQGHPFHRENVSPPPPRMLPYVSKPDICLGALKRDGPRVETVDACAFEPTSVAMSVAKRSMKTDSARHFATYRTVNTTENVRSDRHRANCVGVTTSAGLRIYESAGSDRSRWAQIGMTQTSGQLRATVLGHGNVGGVAFEQGGPLTTQALKRRWVPSNRRRTSQSGSVLGFAPLSRSDVCQFELHRMDLFVRPRRRNVTISQNVLPWRCGCSSRMDELSLFKPAHEGHQPSQLVVLDGGSRRQSQKANCWYSEFVRDCPNGEMTKDEFAKLYGQFFPPGDQTKFVDYIFNVFDEDKVSWLPGSIRNFAVSVAAYCRPGFGRKPHTIAPHFVTSGTRFTRDEKCNPLKDDVLDRFAKVPSSKNGVAEDASAPHFPQGTALSITDEGQTPSTAAEYAV</sequence>
<evidence type="ECO:0000313" key="3">
    <source>
        <dbReference type="EMBL" id="OQR71581.1"/>
    </source>
</evidence>
<dbReference type="STRING" id="418985.A0A1V9XDV9"/>
<dbReference type="PANTHER" id="PTHR23055">
    <property type="entry name" value="CALCIUM BINDING PROTEINS"/>
    <property type="match status" value="1"/>
</dbReference>
<keyword evidence="1" id="KW-0677">Repeat</keyword>
<evidence type="ECO:0000313" key="4">
    <source>
        <dbReference type="Proteomes" id="UP000192247"/>
    </source>
</evidence>
<evidence type="ECO:0000256" key="2">
    <source>
        <dbReference type="SAM" id="MobiDB-lite"/>
    </source>
</evidence>
<feature type="region of interest" description="Disordered" evidence="2">
    <location>
        <begin position="365"/>
        <end position="399"/>
    </location>
</feature>
<protein>
    <submittedName>
        <fullName evidence="3">Neuronal calcium sensor 1-like</fullName>
    </submittedName>
</protein>
<dbReference type="OrthoDB" id="191686at2759"/>
<dbReference type="Gene3D" id="1.10.238.10">
    <property type="entry name" value="EF-hand"/>
    <property type="match status" value="1"/>
</dbReference>
<accession>A0A1V9XDV9</accession>
<dbReference type="GO" id="GO:0005509">
    <property type="term" value="F:calcium ion binding"/>
    <property type="evidence" value="ECO:0007669"/>
    <property type="project" value="InterPro"/>
</dbReference>
<reference evidence="3 4" key="1">
    <citation type="journal article" date="2017" name="Gigascience">
        <title>Draft genome of the honey bee ectoparasitic mite, Tropilaelaps mercedesae, is shaped by the parasitic life history.</title>
        <authorList>
            <person name="Dong X."/>
            <person name="Armstrong S.D."/>
            <person name="Xia D."/>
            <person name="Makepeace B.L."/>
            <person name="Darby A.C."/>
            <person name="Kadowaki T."/>
        </authorList>
    </citation>
    <scope>NUCLEOTIDE SEQUENCE [LARGE SCALE GENOMIC DNA]</scope>
    <source>
        <strain evidence="3">Wuxi-XJTLU</strain>
    </source>
</reference>
<organism evidence="3 4">
    <name type="scientific">Tropilaelaps mercedesae</name>
    <dbReference type="NCBI Taxonomy" id="418985"/>
    <lineage>
        <taxon>Eukaryota</taxon>
        <taxon>Metazoa</taxon>
        <taxon>Ecdysozoa</taxon>
        <taxon>Arthropoda</taxon>
        <taxon>Chelicerata</taxon>
        <taxon>Arachnida</taxon>
        <taxon>Acari</taxon>
        <taxon>Parasitiformes</taxon>
        <taxon>Mesostigmata</taxon>
        <taxon>Gamasina</taxon>
        <taxon>Dermanyssoidea</taxon>
        <taxon>Laelapidae</taxon>
        <taxon>Tropilaelaps</taxon>
    </lineage>
</organism>
<gene>
    <name evidence="3" type="ORF">BIW11_03945</name>
</gene>
<proteinExistence type="predicted"/>
<dbReference type="InterPro" id="IPR011992">
    <property type="entry name" value="EF-hand-dom_pair"/>
</dbReference>
<keyword evidence="4" id="KW-1185">Reference proteome</keyword>
<dbReference type="GO" id="GO:0008048">
    <property type="term" value="F:calcium sensitive guanylate cyclase activator activity"/>
    <property type="evidence" value="ECO:0007669"/>
    <property type="project" value="TreeGrafter"/>
</dbReference>
<feature type="region of interest" description="Disordered" evidence="2">
    <location>
        <begin position="1"/>
        <end position="21"/>
    </location>
</feature>
<dbReference type="Proteomes" id="UP000192247">
    <property type="component" value="Unassembled WGS sequence"/>
</dbReference>
<name>A0A1V9XDV9_9ACAR</name>
<dbReference type="InterPro" id="IPR028846">
    <property type="entry name" value="Recoverin"/>
</dbReference>